<reference evidence="1 2" key="1">
    <citation type="submission" date="2016-04" db="EMBL/GenBank/DDBJ databases">
        <title>Complete Genome Sequence of Chryseobacterium sp. IHBB 10212.</title>
        <authorList>
            <person name="Pal M."/>
            <person name="Swarnkar M.K."/>
            <person name="Kaushal K."/>
            <person name="Chhibber S."/>
            <person name="Singh A.K."/>
            <person name="Gulati A."/>
        </authorList>
    </citation>
    <scope>NUCLEOTIDE SEQUENCE [LARGE SCALE GENOMIC DNA]</scope>
    <source>
        <strain evidence="1 2">IHBB 10212</strain>
    </source>
</reference>
<dbReference type="OrthoDB" id="1216284at2"/>
<name>A0A172XSA4_9FLAO</name>
<accession>A0A172XSA4</accession>
<dbReference type="RefSeq" id="WP_066751706.1">
    <property type="nucleotide sequence ID" value="NZ_CP015199.1"/>
</dbReference>
<dbReference type="KEGG" id="chh:A0O34_04395"/>
<evidence type="ECO:0000313" key="2">
    <source>
        <dbReference type="Proteomes" id="UP000077824"/>
    </source>
</evidence>
<gene>
    <name evidence="1" type="ORF">A0O34_04395</name>
</gene>
<dbReference type="AlphaFoldDB" id="A0A172XSA4"/>
<evidence type="ECO:0000313" key="1">
    <source>
        <dbReference type="EMBL" id="ANF49824.1"/>
    </source>
</evidence>
<protein>
    <submittedName>
        <fullName evidence="1">Uncharacterized protein</fullName>
    </submittedName>
</protein>
<proteinExistence type="predicted"/>
<sequence>MKKTLILSLAVISSLAFGQKKFVYGDAFEFNSKYEKDIKLVLCDDYNQYVFSDINEDGYSSYPHKKILMRKLDQNGNLIDTYTKDYANKTNGVLHNYLGSIEVSKDQFVIYTEEIETKINRKEIFQHVFNRKDGNFTTTSVGKLFTEGGMKQGTTFLRFSENGKYVAIVNDRSVSKKTANTIDNIVIDLSTLSKKWDKEITLDTEYFESDAAVTNSGRILILRKSTGWKESSKLVYVSAQGEQDIALKEKLILKTLTPVSINDQDYLVSFGYFTGVRINQSNFGDMAFINLQNGNITMSEVSDFRSNTNMSGVDIPLVQVVDGKAFLYGFNVNKTLPPSTPSNRFPHPIYSYGPGKWFTVKSDGTASTTSTEKRGDIGFFTKDKINYFFTDSYGFTPYKVGSDFTDKSKFVEFQNRYTSTDAKYGQPILTSVKYIPQSDRVIFLRKVGDNKLLTQSLYGWQN</sequence>
<dbReference type="EMBL" id="CP015199">
    <property type="protein sequence ID" value="ANF49824.1"/>
    <property type="molecule type" value="Genomic_DNA"/>
</dbReference>
<organism evidence="1 2">
    <name type="scientific">Chryseobacterium glaciei</name>
    <dbReference type="NCBI Taxonomy" id="1685010"/>
    <lineage>
        <taxon>Bacteria</taxon>
        <taxon>Pseudomonadati</taxon>
        <taxon>Bacteroidota</taxon>
        <taxon>Flavobacteriia</taxon>
        <taxon>Flavobacteriales</taxon>
        <taxon>Weeksellaceae</taxon>
        <taxon>Chryseobacterium group</taxon>
        <taxon>Chryseobacterium</taxon>
    </lineage>
</organism>
<dbReference type="Proteomes" id="UP000077824">
    <property type="component" value="Chromosome"/>
</dbReference>
<dbReference type="STRING" id="1685010.A0O34_04395"/>
<keyword evidence="2" id="KW-1185">Reference proteome</keyword>